<keyword evidence="2" id="KW-1185">Reference proteome</keyword>
<organism evidence="1 2">
    <name type="scientific">Paenibacillus cisolokensis</name>
    <dbReference type="NCBI Taxonomy" id="1658519"/>
    <lineage>
        <taxon>Bacteria</taxon>
        <taxon>Bacillati</taxon>
        <taxon>Bacillota</taxon>
        <taxon>Bacilli</taxon>
        <taxon>Bacillales</taxon>
        <taxon>Paenibacillaceae</taxon>
        <taxon>Paenibacillus</taxon>
    </lineage>
</organism>
<evidence type="ECO:0000313" key="2">
    <source>
        <dbReference type="Proteomes" id="UP000680304"/>
    </source>
</evidence>
<dbReference type="Proteomes" id="UP000680304">
    <property type="component" value="Unassembled WGS sequence"/>
</dbReference>
<dbReference type="RefSeq" id="WP_213527148.1">
    <property type="nucleotide sequence ID" value="NZ_BOVJ01000014.1"/>
</dbReference>
<evidence type="ECO:0008006" key="3">
    <source>
        <dbReference type="Google" id="ProtNLM"/>
    </source>
</evidence>
<accession>A0ABQ4N153</accession>
<dbReference type="EMBL" id="BOVJ01000014">
    <property type="protein sequence ID" value="GIQ61903.1"/>
    <property type="molecule type" value="Genomic_DNA"/>
</dbReference>
<proteinExistence type="predicted"/>
<name>A0ABQ4N153_9BACL</name>
<comment type="caution">
    <text evidence="1">The sequence shown here is derived from an EMBL/GenBank/DDBJ whole genome shotgun (WGS) entry which is preliminary data.</text>
</comment>
<protein>
    <recommendedName>
        <fullName evidence="3">DUF5643 domain-containing protein</fullName>
    </recommendedName>
</protein>
<sequence length="221" mass="25302">MSPTEMKLEFQKLVPEGFEVDIQHPGSEDNPYILGSDGEIYSSNDLSLKNDLTFHPSAFFKPGEEITLHLEKVWITDVNDSLEFDISLNNPESFPVTLQFRDRTISVIGARYESGHLYLDVEIAGSAEEPPPWKMEYERYQEKVNSDPELLQLYQKKYKVYSGQAYGRALPKINAEGGQVPGVHQVMMMAPEQEKYTLRVYRFEDPVAINQNIVIKVPEEP</sequence>
<evidence type="ECO:0000313" key="1">
    <source>
        <dbReference type="EMBL" id="GIQ61903.1"/>
    </source>
</evidence>
<gene>
    <name evidence="1" type="ORF">PACILC2_04710</name>
</gene>
<reference evidence="1 2" key="1">
    <citation type="submission" date="2021-04" db="EMBL/GenBank/DDBJ databases">
        <title>Draft genome sequence of Paenibacillus cisolokensis, LC2-13A.</title>
        <authorList>
            <person name="Uke A."/>
            <person name="Chhe C."/>
            <person name="Baramee S."/>
            <person name="Kosugi A."/>
        </authorList>
    </citation>
    <scope>NUCLEOTIDE SEQUENCE [LARGE SCALE GENOMIC DNA]</scope>
    <source>
        <strain evidence="1 2">LC2-13A</strain>
    </source>
</reference>